<gene>
    <name evidence="2" type="ORF">CQ14_35320</name>
</gene>
<feature type="transmembrane region" description="Helical" evidence="1">
    <location>
        <begin position="70"/>
        <end position="92"/>
    </location>
</feature>
<dbReference type="GO" id="GO:0032259">
    <property type="term" value="P:methylation"/>
    <property type="evidence" value="ECO:0007669"/>
    <property type="project" value="UniProtKB-KW"/>
</dbReference>
<keyword evidence="2" id="KW-0808">Transferase</keyword>
<dbReference type="RefSeq" id="WP_057861144.1">
    <property type="nucleotide sequence ID" value="NZ_LLYB01000097.1"/>
</dbReference>
<keyword evidence="1" id="KW-0812">Transmembrane</keyword>
<reference evidence="2 3" key="1">
    <citation type="submission" date="2014-03" db="EMBL/GenBank/DDBJ databases">
        <title>Bradyrhizobium valentinum sp. nov., isolated from effective nodules of Lupinus mariae-josephae, a lupine endemic of basic-lime soils in Eastern Spain.</title>
        <authorList>
            <person name="Duran D."/>
            <person name="Rey L."/>
            <person name="Navarro A."/>
            <person name="Busquets A."/>
            <person name="Imperial J."/>
            <person name="Ruiz-Argueso T."/>
        </authorList>
    </citation>
    <scope>NUCLEOTIDE SEQUENCE [LARGE SCALE GENOMIC DNA]</scope>
    <source>
        <strain evidence="2 3">CCBAU 23086</strain>
    </source>
</reference>
<proteinExistence type="predicted"/>
<keyword evidence="1" id="KW-1133">Transmembrane helix</keyword>
<feature type="transmembrane region" description="Helical" evidence="1">
    <location>
        <begin position="39"/>
        <end position="58"/>
    </location>
</feature>
<evidence type="ECO:0000256" key="1">
    <source>
        <dbReference type="SAM" id="Phobius"/>
    </source>
</evidence>
<dbReference type="EMBL" id="LLYB01000097">
    <property type="protein sequence ID" value="KRR19297.1"/>
    <property type="molecule type" value="Genomic_DNA"/>
</dbReference>
<evidence type="ECO:0000313" key="3">
    <source>
        <dbReference type="Proteomes" id="UP000051660"/>
    </source>
</evidence>
<accession>A0A0R3MGY5</accession>
<dbReference type="AlphaFoldDB" id="A0A0R3MGY5"/>
<protein>
    <submittedName>
        <fullName evidence="2">DNA methyltransferase</fullName>
    </submittedName>
</protein>
<dbReference type="Proteomes" id="UP000051660">
    <property type="component" value="Unassembled WGS sequence"/>
</dbReference>
<name>A0A0R3MGY5_9BRAD</name>
<keyword evidence="2" id="KW-0489">Methyltransferase</keyword>
<keyword evidence="1" id="KW-0472">Membrane</keyword>
<comment type="caution">
    <text evidence="2">The sequence shown here is derived from an EMBL/GenBank/DDBJ whole genome shotgun (WGS) entry which is preliminary data.</text>
</comment>
<organism evidence="2 3">
    <name type="scientific">Bradyrhizobium lablabi</name>
    <dbReference type="NCBI Taxonomy" id="722472"/>
    <lineage>
        <taxon>Bacteria</taxon>
        <taxon>Pseudomonadati</taxon>
        <taxon>Pseudomonadota</taxon>
        <taxon>Alphaproteobacteria</taxon>
        <taxon>Hyphomicrobiales</taxon>
        <taxon>Nitrobacteraceae</taxon>
        <taxon>Bradyrhizobium</taxon>
    </lineage>
</organism>
<dbReference type="GO" id="GO:0008168">
    <property type="term" value="F:methyltransferase activity"/>
    <property type="evidence" value="ECO:0007669"/>
    <property type="project" value="UniProtKB-KW"/>
</dbReference>
<sequence length="100" mass="9222">MSETLINLIIQLIAGALGGNAAGASMKNLDLGTLGNTIAGALGGAGGGTLLTALLPMLQAAEAGGIDIGVLAGQAVGGGVAGAIVTAIVGAIKNGMAGAR</sequence>
<evidence type="ECO:0000313" key="2">
    <source>
        <dbReference type="EMBL" id="KRR19297.1"/>
    </source>
</evidence>